<dbReference type="Proteomes" id="UP000594688">
    <property type="component" value="Chromosome"/>
</dbReference>
<protein>
    <submittedName>
        <fullName evidence="1">Uncharacterized protein</fullName>
    </submittedName>
</protein>
<proteinExistence type="predicted"/>
<reference evidence="1 2" key="1">
    <citation type="submission" date="2020-02" db="EMBL/GenBank/DDBJ databases">
        <title>Genomic and physiological characterization of two novel Nitrospinaceae genera.</title>
        <authorList>
            <person name="Mueller A.J."/>
            <person name="Jung M.-Y."/>
            <person name="Strachan C.R."/>
            <person name="Herbold C.W."/>
            <person name="Kirkegaard R.H."/>
            <person name="Daims H."/>
        </authorList>
    </citation>
    <scope>NUCLEOTIDE SEQUENCE [LARGE SCALE GENOMIC DNA]</scope>
    <source>
        <strain evidence="1">EB</strain>
    </source>
</reference>
<name>A0A7T0BV51_9BACT</name>
<dbReference type="KEGG" id="nli:G3M70_03545"/>
<sequence length="416" mass="46701">MGKYTGTLMSSADFRNKVNTLKLKSKLKKKFLPYVDTICRLIDKYHSFAKYYVAQRQNILMEIRTACSDCAGAGMAEQDDKPHVKAVKNLGTFCIGKIKNEQARAKTIEKHLTAATGRRGLKGIFRYEKLNKPGLPGMRGDDIVQLSDNDAEYAKTLLQEYELKLTGDDGQDYYMLKKLIKEARGNTAGIAGWGLVYMNEEQRSAYKLTFAKNTVRRREKLYTTAKQNENIYAANPAGQIFAAGNVDASKEFKKFYQKMGFKFDRAAMHHSSFLSGADVMCAGTLEVIEGKLIYISNNSGHYKPNIDDLQAVCNAILIDYAPSKECYALFTDIDAKEYPALRRENPFGDEPVGNTFHFPIVEFAKLGRNIPKPESYAQYKLASRAPAAPPSRWVFAHRRSALQKPLLRGTKGKGKG</sequence>
<dbReference type="EMBL" id="CP048685">
    <property type="protein sequence ID" value="QPJ61012.1"/>
    <property type="molecule type" value="Genomic_DNA"/>
</dbReference>
<organism evidence="1 2">
    <name type="scientific">Candidatus Nitronauta litoralis</name>
    <dbReference type="NCBI Taxonomy" id="2705533"/>
    <lineage>
        <taxon>Bacteria</taxon>
        <taxon>Pseudomonadati</taxon>
        <taxon>Nitrospinota/Tectimicrobiota group</taxon>
        <taxon>Nitrospinota</taxon>
        <taxon>Nitrospinia</taxon>
        <taxon>Nitrospinales</taxon>
        <taxon>Nitrospinaceae</taxon>
        <taxon>Candidatus Nitronauta</taxon>
    </lineage>
</organism>
<gene>
    <name evidence="1" type="ORF">G3M70_03545</name>
</gene>
<evidence type="ECO:0000313" key="1">
    <source>
        <dbReference type="EMBL" id="QPJ61012.1"/>
    </source>
</evidence>
<accession>A0A7T0BV51</accession>
<evidence type="ECO:0000313" key="2">
    <source>
        <dbReference type="Proteomes" id="UP000594688"/>
    </source>
</evidence>
<dbReference type="AlphaFoldDB" id="A0A7T0BV51"/>